<feature type="signal peptide" evidence="3">
    <location>
        <begin position="1"/>
        <end position="21"/>
    </location>
</feature>
<evidence type="ECO:0000313" key="6">
    <source>
        <dbReference type="Proteomes" id="UP001231197"/>
    </source>
</evidence>
<dbReference type="PANTHER" id="PTHR15337">
    <property type="entry name" value="ANTERIOR GRADIENT PROTEIN-RELATED"/>
    <property type="match status" value="1"/>
</dbReference>
<evidence type="ECO:0000256" key="1">
    <source>
        <dbReference type="ARBA" id="ARBA00022729"/>
    </source>
</evidence>
<dbReference type="EMBL" id="JASDDK010000001">
    <property type="protein sequence ID" value="MDN3491996.1"/>
    <property type="molecule type" value="Genomic_DNA"/>
</dbReference>
<accession>A0ABT7ZSR6</accession>
<keyword evidence="6" id="KW-1185">Reference proteome</keyword>
<gene>
    <name evidence="5" type="ORF">QMA06_04635</name>
</gene>
<protein>
    <submittedName>
        <fullName evidence="5">Thioredoxin fold domain-containing protein</fullName>
    </submittedName>
</protein>
<reference evidence="5 6" key="1">
    <citation type="journal article" date="2023" name="Int. J. Syst. Evol. Microbiol.">
        <title>Winogradskyella bathintestinalis sp. nov., isolated from the intestine of the deep-sea loosejaw dragonfish, Malacosteus niger.</title>
        <authorList>
            <person name="Uniacke-Lowe S."/>
            <person name="Johnson C.N."/>
            <person name="Stanton C."/>
            <person name="Hill C."/>
            <person name="Ross P."/>
        </authorList>
    </citation>
    <scope>NUCLEOTIDE SEQUENCE [LARGE SCALE GENOMIC DNA]</scope>
    <source>
        <strain evidence="5 6">APC 3343</strain>
    </source>
</reference>
<evidence type="ECO:0000256" key="2">
    <source>
        <dbReference type="ARBA" id="ARBA00023284"/>
    </source>
</evidence>
<feature type="chain" id="PRO_5047177885" evidence="3">
    <location>
        <begin position="22"/>
        <end position="183"/>
    </location>
</feature>
<dbReference type="PROSITE" id="PS00194">
    <property type="entry name" value="THIOREDOXIN_1"/>
    <property type="match status" value="1"/>
</dbReference>
<dbReference type="Gene3D" id="3.40.30.10">
    <property type="entry name" value="Glutaredoxin"/>
    <property type="match status" value="1"/>
</dbReference>
<dbReference type="InterPro" id="IPR036249">
    <property type="entry name" value="Thioredoxin-like_sf"/>
</dbReference>
<dbReference type="PANTHER" id="PTHR15337:SF11">
    <property type="entry name" value="THIOREDOXIN DOMAIN-CONTAINING PROTEIN"/>
    <property type="match status" value="1"/>
</dbReference>
<dbReference type="RefSeq" id="WP_290205681.1">
    <property type="nucleotide sequence ID" value="NZ_JASDDK010000001.1"/>
</dbReference>
<evidence type="ECO:0000313" key="5">
    <source>
        <dbReference type="EMBL" id="MDN3491996.1"/>
    </source>
</evidence>
<evidence type="ECO:0000256" key="3">
    <source>
        <dbReference type="SAM" id="SignalP"/>
    </source>
</evidence>
<dbReference type="SUPFAM" id="SSF52833">
    <property type="entry name" value="Thioredoxin-like"/>
    <property type="match status" value="1"/>
</dbReference>
<comment type="caution">
    <text evidence="5">The sequence shown here is derived from an EMBL/GenBank/DDBJ whole genome shotgun (WGS) entry which is preliminary data.</text>
</comment>
<keyword evidence="1 3" id="KW-0732">Signal</keyword>
<feature type="domain" description="Thioredoxin-like fold" evidence="4">
    <location>
        <begin position="37"/>
        <end position="152"/>
    </location>
</feature>
<dbReference type="InterPro" id="IPR012336">
    <property type="entry name" value="Thioredoxin-like_fold"/>
</dbReference>
<evidence type="ECO:0000259" key="4">
    <source>
        <dbReference type="Pfam" id="PF13098"/>
    </source>
</evidence>
<dbReference type="InterPro" id="IPR017937">
    <property type="entry name" value="Thioredoxin_CS"/>
</dbReference>
<dbReference type="InterPro" id="IPR051099">
    <property type="entry name" value="AGR/TXD"/>
</dbReference>
<dbReference type="Proteomes" id="UP001231197">
    <property type="component" value="Unassembled WGS sequence"/>
</dbReference>
<proteinExistence type="predicted"/>
<dbReference type="Pfam" id="PF13098">
    <property type="entry name" value="Thioredoxin_2"/>
    <property type="match status" value="1"/>
</dbReference>
<sequence length="183" mass="21427">MIKKITLGLIAICAFSLTTIAQEINWVTMDEALELQKKEPKKIFMDVYTNWCGPCKMLDRNTFQNADVAAYVNEHYYAVKFNAEGNEKVTYKDNTFGNPNYDASKANRRNSAHEFSKFLKVRAYPTMVFFDEDGGFISPIQGYQKPQQLELYLKLFKSNKYKDMTTQEQFNEYYKAFKPTFKE</sequence>
<name>A0ABT7ZSR6_9FLAO</name>
<keyword evidence="2" id="KW-0676">Redox-active center</keyword>
<organism evidence="5 6">
    <name type="scientific">Winogradskyella bathintestinalis</name>
    <dbReference type="NCBI Taxonomy" id="3035208"/>
    <lineage>
        <taxon>Bacteria</taxon>
        <taxon>Pseudomonadati</taxon>
        <taxon>Bacteroidota</taxon>
        <taxon>Flavobacteriia</taxon>
        <taxon>Flavobacteriales</taxon>
        <taxon>Flavobacteriaceae</taxon>
        <taxon>Winogradskyella</taxon>
    </lineage>
</organism>